<protein>
    <submittedName>
        <fullName evidence="6">ABC transporter ATP-binding protein</fullName>
    </submittedName>
</protein>
<evidence type="ECO:0000256" key="4">
    <source>
        <dbReference type="ARBA" id="ARBA00022840"/>
    </source>
</evidence>
<dbReference type="PANTHER" id="PTHR45772">
    <property type="entry name" value="CONSERVED COMPONENT OF ABC TRANSPORTER FOR NATURAL AMINO ACIDS-RELATED"/>
    <property type="match status" value="1"/>
</dbReference>
<evidence type="ECO:0000259" key="5">
    <source>
        <dbReference type="PROSITE" id="PS50893"/>
    </source>
</evidence>
<dbReference type="GO" id="GO:0015192">
    <property type="term" value="F:L-phenylalanine transmembrane transporter activity"/>
    <property type="evidence" value="ECO:0007669"/>
    <property type="project" value="TreeGrafter"/>
</dbReference>
<organism evidence="6 7">
    <name type="scientific">Microbaculum marinisediminis</name>
    <dbReference type="NCBI Taxonomy" id="2931392"/>
    <lineage>
        <taxon>Bacteria</taxon>
        <taxon>Pseudomonadati</taxon>
        <taxon>Pseudomonadota</taxon>
        <taxon>Alphaproteobacteria</taxon>
        <taxon>Hyphomicrobiales</taxon>
        <taxon>Tepidamorphaceae</taxon>
        <taxon>Microbaculum</taxon>
    </lineage>
</organism>
<sequence length="255" mass="27288">MTMVLDVSGVTKRFGGLTALSDVSFSLDRGKILGLVGPNGSGKSTMLNVLSGVYAPELGSVTLNGAAITGMAPNQITRAGLARTFQNLQLFGGLTIGQNVMVGRNCRMSSSLLGTIFGFSSARREEDEARETARTYLDFVGLADRFDDETSSLSYGERRLLEVARALAASPEVLMLDEPCAGLSQGEADDLADSIRQVAAQGISVIVIEHNMRFIMQLVDRIVALNFGQKIAEGTPQEIRANEDVIAAYLGRRHA</sequence>
<dbReference type="CDD" id="cd03219">
    <property type="entry name" value="ABC_Mj1267_LivG_branched"/>
    <property type="match status" value="1"/>
</dbReference>
<dbReference type="GO" id="GO:0016887">
    <property type="term" value="F:ATP hydrolysis activity"/>
    <property type="evidence" value="ECO:0007669"/>
    <property type="project" value="InterPro"/>
</dbReference>
<dbReference type="Proteomes" id="UP001320898">
    <property type="component" value="Unassembled WGS sequence"/>
</dbReference>
<dbReference type="AlphaFoldDB" id="A0AAW5R2U8"/>
<dbReference type="InterPro" id="IPR051120">
    <property type="entry name" value="ABC_AA/LPS_Transport"/>
</dbReference>
<dbReference type="InterPro" id="IPR027417">
    <property type="entry name" value="P-loop_NTPase"/>
</dbReference>
<dbReference type="InterPro" id="IPR003439">
    <property type="entry name" value="ABC_transporter-like_ATP-bd"/>
</dbReference>
<keyword evidence="7" id="KW-1185">Reference proteome</keyword>
<dbReference type="SUPFAM" id="SSF52540">
    <property type="entry name" value="P-loop containing nucleoside triphosphate hydrolases"/>
    <property type="match status" value="1"/>
</dbReference>
<dbReference type="Pfam" id="PF12399">
    <property type="entry name" value="BCA_ABC_TP_C"/>
    <property type="match status" value="1"/>
</dbReference>
<gene>
    <name evidence="6" type="ORF">MUB46_22195</name>
</gene>
<dbReference type="EMBL" id="JALIDZ010000013">
    <property type="protein sequence ID" value="MCT8974586.1"/>
    <property type="molecule type" value="Genomic_DNA"/>
</dbReference>
<keyword evidence="4 6" id="KW-0067">ATP-binding</keyword>
<dbReference type="GO" id="GO:0015188">
    <property type="term" value="F:L-isoleucine transmembrane transporter activity"/>
    <property type="evidence" value="ECO:0007669"/>
    <property type="project" value="TreeGrafter"/>
</dbReference>
<evidence type="ECO:0000256" key="1">
    <source>
        <dbReference type="ARBA" id="ARBA00005417"/>
    </source>
</evidence>
<dbReference type="GO" id="GO:0005886">
    <property type="term" value="C:plasma membrane"/>
    <property type="evidence" value="ECO:0007669"/>
    <property type="project" value="TreeGrafter"/>
</dbReference>
<dbReference type="Gene3D" id="3.40.50.300">
    <property type="entry name" value="P-loop containing nucleotide triphosphate hydrolases"/>
    <property type="match status" value="1"/>
</dbReference>
<dbReference type="PROSITE" id="PS00211">
    <property type="entry name" value="ABC_TRANSPORTER_1"/>
    <property type="match status" value="1"/>
</dbReference>
<accession>A0AAW5R2U8</accession>
<evidence type="ECO:0000313" key="6">
    <source>
        <dbReference type="EMBL" id="MCT8974586.1"/>
    </source>
</evidence>
<dbReference type="GO" id="GO:0015808">
    <property type="term" value="P:L-alanine transport"/>
    <property type="evidence" value="ECO:0007669"/>
    <property type="project" value="TreeGrafter"/>
</dbReference>
<dbReference type="GO" id="GO:0005304">
    <property type="term" value="F:L-valine transmembrane transporter activity"/>
    <property type="evidence" value="ECO:0007669"/>
    <property type="project" value="TreeGrafter"/>
</dbReference>
<dbReference type="InterPro" id="IPR003593">
    <property type="entry name" value="AAA+_ATPase"/>
</dbReference>
<dbReference type="GO" id="GO:1903806">
    <property type="term" value="P:L-isoleucine import across plasma membrane"/>
    <property type="evidence" value="ECO:0007669"/>
    <property type="project" value="TreeGrafter"/>
</dbReference>
<feature type="domain" description="ABC transporter" evidence="5">
    <location>
        <begin position="5"/>
        <end position="252"/>
    </location>
</feature>
<dbReference type="SMART" id="SM00382">
    <property type="entry name" value="AAA"/>
    <property type="match status" value="1"/>
</dbReference>
<comment type="caution">
    <text evidence="6">The sequence shown here is derived from an EMBL/GenBank/DDBJ whole genome shotgun (WGS) entry which is preliminary data.</text>
</comment>
<dbReference type="InterPro" id="IPR017871">
    <property type="entry name" value="ABC_transporter-like_CS"/>
</dbReference>
<keyword evidence="3" id="KW-0547">Nucleotide-binding</keyword>
<dbReference type="GO" id="GO:0005524">
    <property type="term" value="F:ATP binding"/>
    <property type="evidence" value="ECO:0007669"/>
    <property type="project" value="UniProtKB-KW"/>
</dbReference>
<evidence type="ECO:0000256" key="2">
    <source>
        <dbReference type="ARBA" id="ARBA00022448"/>
    </source>
</evidence>
<reference evidence="6 7" key="1">
    <citation type="submission" date="2022-04" db="EMBL/GenBank/DDBJ databases">
        <authorList>
            <person name="Ye Y.-Q."/>
            <person name="Du Z.-J."/>
        </authorList>
    </citation>
    <scope>NUCLEOTIDE SEQUENCE [LARGE SCALE GENOMIC DNA]</scope>
    <source>
        <strain evidence="6 7">A6E488</strain>
    </source>
</reference>
<dbReference type="PANTHER" id="PTHR45772:SF7">
    <property type="entry name" value="AMINO ACID ABC TRANSPORTER ATP-BINDING PROTEIN"/>
    <property type="match status" value="1"/>
</dbReference>
<proteinExistence type="inferred from homology"/>
<dbReference type="Pfam" id="PF00005">
    <property type="entry name" value="ABC_tran"/>
    <property type="match status" value="1"/>
</dbReference>
<evidence type="ECO:0000313" key="7">
    <source>
        <dbReference type="Proteomes" id="UP001320898"/>
    </source>
</evidence>
<dbReference type="RefSeq" id="WP_261618172.1">
    <property type="nucleotide sequence ID" value="NZ_JALIDZ010000013.1"/>
</dbReference>
<keyword evidence="2" id="KW-0813">Transport</keyword>
<name>A0AAW5R2U8_9HYPH</name>
<comment type="similarity">
    <text evidence="1">Belongs to the ABC transporter superfamily.</text>
</comment>
<dbReference type="GO" id="GO:0042941">
    <property type="term" value="P:D-alanine transmembrane transport"/>
    <property type="evidence" value="ECO:0007669"/>
    <property type="project" value="TreeGrafter"/>
</dbReference>
<dbReference type="FunFam" id="3.40.50.300:FF:000421">
    <property type="entry name" value="Branched-chain amino acid ABC transporter ATP-binding protein"/>
    <property type="match status" value="1"/>
</dbReference>
<dbReference type="PROSITE" id="PS50893">
    <property type="entry name" value="ABC_TRANSPORTER_2"/>
    <property type="match status" value="1"/>
</dbReference>
<dbReference type="GO" id="GO:1903805">
    <property type="term" value="P:L-valine import across plasma membrane"/>
    <property type="evidence" value="ECO:0007669"/>
    <property type="project" value="TreeGrafter"/>
</dbReference>
<evidence type="ECO:0000256" key="3">
    <source>
        <dbReference type="ARBA" id="ARBA00022741"/>
    </source>
</evidence>
<dbReference type="InterPro" id="IPR032823">
    <property type="entry name" value="BCA_ABC_TP_C"/>
</dbReference>